<dbReference type="EMBL" id="BGPR01000065">
    <property type="protein sequence ID" value="GBL89529.1"/>
    <property type="molecule type" value="Genomic_DNA"/>
</dbReference>
<protein>
    <submittedName>
        <fullName evidence="1">Uncharacterized protein</fullName>
    </submittedName>
</protein>
<evidence type="ECO:0000313" key="1">
    <source>
        <dbReference type="EMBL" id="GBL89529.1"/>
    </source>
</evidence>
<evidence type="ECO:0000313" key="2">
    <source>
        <dbReference type="Proteomes" id="UP000499080"/>
    </source>
</evidence>
<reference evidence="1 2" key="1">
    <citation type="journal article" date="2019" name="Sci. Rep.">
        <title>Orb-weaving spider Araneus ventricosus genome elucidates the spidroin gene catalogue.</title>
        <authorList>
            <person name="Kono N."/>
            <person name="Nakamura H."/>
            <person name="Ohtoshi R."/>
            <person name="Moran D.A.P."/>
            <person name="Shinohara A."/>
            <person name="Yoshida Y."/>
            <person name="Fujiwara M."/>
            <person name="Mori M."/>
            <person name="Tomita M."/>
            <person name="Arakawa K."/>
        </authorList>
    </citation>
    <scope>NUCLEOTIDE SEQUENCE [LARGE SCALE GENOMIC DNA]</scope>
</reference>
<dbReference type="AlphaFoldDB" id="A0A4Y2BDH4"/>
<dbReference type="Proteomes" id="UP000499080">
    <property type="component" value="Unassembled WGS sequence"/>
</dbReference>
<sequence>MIAEFRSRQASVQYNAPLHQLDLVIINQRRPSITLLTVDILKTFGKLTAPTATRDSLSKFTNLRTDLTSQLGGGRRNKKKTFSAATSPIIQPFGKCKLPHIIATSWIFQACSIAFIIHSLPSPDIVENLLHGCA</sequence>
<proteinExistence type="predicted"/>
<name>A0A4Y2BDH4_ARAVE</name>
<organism evidence="1 2">
    <name type="scientific">Araneus ventricosus</name>
    <name type="common">Orbweaver spider</name>
    <name type="synonym">Epeira ventricosa</name>
    <dbReference type="NCBI Taxonomy" id="182803"/>
    <lineage>
        <taxon>Eukaryota</taxon>
        <taxon>Metazoa</taxon>
        <taxon>Ecdysozoa</taxon>
        <taxon>Arthropoda</taxon>
        <taxon>Chelicerata</taxon>
        <taxon>Arachnida</taxon>
        <taxon>Araneae</taxon>
        <taxon>Araneomorphae</taxon>
        <taxon>Entelegynae</taxon>
        <taxon>Araneoidea</taxon>
        <taxon>Araneidae</taxon>
        <taxon>Araneus</taxon>
    </lineage>
</organism>
<keyword evidence="2" id="KW-1185">Reference proteome</keyword>
<accession>A0A4Y2BDH4</accession>
<comment type="caution">
    <text evidence="1">The sequence shown here is derived from an EMBL/GenBank/DDBJ whole genome shotgun (WGS) entry which is preliminary data.</text>
</comment>
<gene>
    <name evidence="1" type="ORF">AVEN_87863_1</name>
</gene>